<dbReference type="SUPFAM" id="SSF47384">
    <property type="entry name" value="Homodimeric domain of signal transducing histidine kinase"/>
    <property type="match status" value="1"/>
</dbReference>
<keyword evidence="4" id="KW-0145">Chemotaxis</keyword>
<dbReference type="SMART" id="SM00387">
    <property type="entry name" value="HATPase_c"/>
    <property type="match status" value="1"/>
</dbReference>
<dbReference type="SUPFAM" id="SSF55874">
    <property type="entry name" value="ATPase domain of HSP90 chaperone/DNA topoisomerase II/histidine kinase"/>
    <property type="match status" value="1"/>
</dbReference>
<comment type="caution">
    <text evidence="17">The sequence shown here is derived from an EMBL/GenBank/DDBJ whole genome shotgun (WGS) entry which is preliminary data.</text>
</comment>
<evidence type="ECO:0000256" key="10">
    <source>
        <dbReference type="ARBA" id="ARBA00023012"/>
    </source>
</evidence>
<dbReference type="PROSITE" id="PS50851">
    <property type="entry name" value="CHEW"/>
    <property type="match status" value="1"/>
</dbReference>
<dbReference type="Gene3D" id="2.30.30.40">
    <property type="entry name" value="SH3 Domains"/>
    <property type="match status" value="1"/>
</dbReference>
<dbReference type="InterPro" id="IPR004358">
    <property type="entry name" value="Sig_transdc_His_kin-like_C"/>
</dbReference>
<feature type="compositionally biased region" description="Basic and acidic residues" evidence="13">
    <location>
        <begin position="310"/>
        <end position="324"/>
    </location>
</feature>
<feature type="domain" description="CheW-like" evidence="15">
    <location>
        <begin position="578"/>
        <end position="708"/>
    </location>
</feature>
<feature type="region of interest" description="Disordered" evidence="13">
    <location>
        <begin position="310"/>
        <end position="330"/>
    </location>
</feature>
<accession>A0A7K3NRI5</accession>
<evidence type="ECO:0000256" key="9">
    <source>
        <dbReference type="ARBA" id="ARBA00022840"/>
    </source>
</evidence>
<dbReference type="GO" id="GO:0005524">
    <property type="term" value="F:ATP binding"/>
    <property type="evidence" value="ECO:0007669"/>
    <property type="project" value="UniProtKB-KW"/>
</dbReference>
<evidence type="ECO:0000256" key="11">
    <source>
        <dbReference type="ARBA" id="ARBA00035100"/>
    </source>
</evidence>
<dbReference type="InterPro" id="IPR051315">
    <property type="entry name" value="Bact_Chemotaxis_CheA"/>
</dbReference>
<dbReference type="Proteomes" id="UP000469724">
    <property type="component" value="Unassembled WGS sequence"/>
</dbReference>
<dbReference type="EMBL" id="JAAGRQ010000101">
    <property type="protein sequence ID" value="NDY58433.1"/>
    <property type="molecule type" value="Genomic_DNA"/>
</dbReference>
<dbReference type="InterPro" id="IPR036061">
    <property type="entry name" value="CheW-like_dom_sf"/>
</dbReference>
<sequence length="720" mass="78543">MTMDQAVSTYRDEALELLAELERAILDLEANPLDKERMAACFRAMHTIKGGGAMFGFEEISRFTHEIETTFDMVRNGKLAVTPKLLNATLAAGDHIKALLFVAEGPPPDDLLARSEELLTVYRQMLAEIGLATSEGPQAAAKTAKATDPTNAPLPTVPDGTDACDLPDAGPPVMYWIHFAPATDLLANGTEPLGLFEELAALGPYRAQAHGEDIPALDDPGYDPEGLHAAYDILLMTCRGENAIRDVFLFVEDSCRLAVIPLVPGRLRGADFEEFLPFFAQMAPGEDQNVAASRLRTLVEGKLRQVEAIRTKGQPKEQTPKQKQDTAPASASLRVDSAKLDALVNMVGELVILQSRLRQAVKGENMAAASDVDEDLERLTDAMRDSALELRMLPIGTVFSVFLRLVRDLSASLGKEAGFVAEGAETELDKTVIDRLKDPLIHIIRNSMDHGIEPPDERTRAGKPPAGRIVLSAGHSGGNVVIRIHDDGRGVDPARIRKKAVERGLLSPDADVSEKELLALLFEPGFSTADKVSDVSGRGVGMDVVKKNIEAMRGTVDMENTPGQGTTTVITLPLTLAIIDGFNVRVGEESYIVPLTNLRGFQERFLTGQPRQVESIERMGHLIPLVSLRRLFAVPGRQPDYERVVIVEADGEMTGIAVDVVVGRQQAVIKSLDESYRYLKWIAGTTINGDGSISLILDVPRLLRMAREQYERTEEREALT</sequence>
<keyword evidence="18" id="KW-1185">Reference proteome</keyword>
<dbReference type="GO" id="GO:0006935">
    <property type="term" value="P:chemotaxis"/>
    <property type="evidence" value="ECO:0007669"/>
    <property type="project" value="UniProtKB-KW"/>
</dbReference>
<dbReference type="SUPFAM" id="SSF47226">
    <property type="entry name" value="Histidine-containing phosphotransfer domain, HPT domain"/>
    <property type="match status" value="1"/>
</dbReference>
<evidence type="ECO:0000256" key="2">
    <source>
        <dbReference type="ARBA" id="ARBA00012438"/>
    </source>
</evidence>
<keyword evidence="9" id="KW-0067">ATP-binding</keyword>
<feature type="domain" description="HPt" evidence="16">
    <location>
        <begin position="1"/>
        <end position="103"/>
    </location>
</feature>
<reference evidence="17 18" key="1">
    <citation type="submission" date="2020-02" db="EMBL/GenBank/DDBJ databases">
        <title>Comparative genomics of sulfur disproportionating microorganisms.</title>
        <authorList>
            <person name="Ward L.M."/>
            <person name="Bertran E."/>
            <person name="Johnston D.T."/>
        </authorList>
    </citation>
    <scope>NUCLEOTIDE SEQUENCE [LARGE SCALE GENOMIC DNA]</scope>
    <source>
        <strain evidence="17 18">DSM 3696</strain>
    </source>
</reference>
<name>A0A7K3NRI5_9BACT</name>
<evidence type="ECO:0000256" key="4">
    <source>
        <dbReference type="ARBA" id="ARBA00022500"/>
    </source>
</evidence>
<dbReference type="RefSeq" id="WP_163303506.1">
    <property type="nucleotide sequence ID" value="NZ_JAAGRQ010000101.1"/>
</dbReference>
<dbReference type="SMART" id="SM01231">
    <property type="entry name" value="H-kinase_dim"/>
    <property type="match status" value="1"/>
</dbReference>
<dbReference type="InterPro" id="IPR036890">
    <property type="entry name" value="HATPase_C_sf"/>
</dbReference>
<proteinExistence type="predicted"/>
<evidence type="ECO:0000313" key="18">
    <source>
        <dbReference type="Proteomes" id="UP000469724"/>
    </source>
</evidence>
<dbReference type="CDD" id="cd00088">
    <property type="entry name" value="HPT"/>
    <property type="match status" value="1"/>
</dbReference>
<dbReference type="Gene3D" id="3.30.565.10">
    <property type="entry name" value="Histidine kinase-like ATPase, C-terminal domain"/>
    <property type="match status" value="1"/>
</dbReference>
<dbReference type="CDD" id="cd16916">
    <property type="entry name" value="HATPase_CheA-like"/>
    <property type="match status" value="1"/>
</dbReference>
<dbReference type="Gene3D" id="1.20.120.160">
    <property type="entry name" value="HPT domain"/>
    <property type="match status" value="1"/>
</dbReference>
<organism evidence="17 18">
    <name type="scientific">Desulfolutivibrio sulfodismutans</name>
    <dbReference type="NCBI Taxonomy" id="63561"/>
    <lineage>
        <taxon>Bacteria</taxon>
        <taxon>Pseudomonadati</taxon>
        <taxon>Thermodesulfobacteriota</taxon>
        <taxon>Desulfovibrionia</taxon>
        <taxon>Desulfovibrionales</taxon>
        <taxon>Desulfovibrionaceae</taxon>
        <taxon>Desulfolutivibrio</taxon>
    </lineage>
</organism>
<feature type="modified residue" description="Phosphohistidine" evidence="12">
    <location>
        <position position="46"/>
    </location>
</feature>
<evidence type="ECO:0000313" key="17">
    <source>
        <dbReference type="EMBL" id="NDY58433.1"/>
    </source>
</evidence>
<dbReference type="SMART" id="SM00073">
    <property type="entry name" value="HPT"/>
    <property type="match status" value="1"/>
</dbReference>
<dbReference type="InterPro" id="IPR002545">
    <property type="entry name" value="CheW-lke_dom"/>
</dbReference>
<evidence type="ECO:0000256" key="3">
    <source>
        <dbReference type="ARBA" id="ARBA00021495"/>
    </source>
</evidence>
<comment type="catalytic activity">
    <reaction evidence="1">
        <text>ATP + protein L-histidine = ADP + protein N-phospho-L-histidine.</text>
        <dbReference type="EC" id="2.7.13.3"/>
    </reaction>
</comment>
<dbReference type="PROSITE" id="PS50109">
    <property type="entry name" value="HIS_KIN"/>
    <property type="match status" value="1"/>
</dbReference>
<dbReference type="Pfam" id="PF01584">
    <property type="entry name" value="CheW"/>
    <property type="match status" value="1"/>
</dbReference>
<dbReference type="InterPro" id="IPR005467">
    <property type="entry name" value="His_kinase_dom"/>
</dbReference>
<dbReference type="InterPro" id="IPR004105">
    <property type="entry name" value="CheA-like_dim"/>
</dbReference>
<keyword evidence="7" id="KW-0547">Nucleotide-binding</keyword>
<protein>
    <recommendedName>
        <fullName evidence="3">Chemotaxis protein CheA</fullName>
        <ecNumber evidence="2">2.7.13.3</ecNumber>
    </recommendedName>
</protein>
<dbReference type="EC" id="2.7.13.3" evidence="2"/>
<dbReference type="InterPro" id="IPR008207">
    <property type="entry name" value="Sig_transdc_His_kin_Hpt_dom"/>
</dbReference>
<evidence type="ECO:0000259" key="14">
    <source>
        <dbReference type="PROSITE" id="PS50109"/>
    </source>
</evidence>
<dbReference type="Pfam" id="PF02518">
    <property type="entry name" value="HATPase_c"/>
    <property type="match status" value="1"/>
</dbReference>
<evidence type="ECO:0000256" key="8">
    <source>
        <dbReference type="ARBA" id="ARBA00022777"/>
    </source>
</evidence>
<dbReference type="InterPro" id="IPR036097">
    <property type="entry name" value="HisK_dim/P_sf"/>
</dbReference>
<dbReference type="InterPro" id="IPR003594">
    <property type="entry name" value="HATPase_dom"/>
</dbReference>
<dbReference type="FunFam" id="3.30.565.10:FF:000016">
    <property type="entry name" value="Chemotaxis protein CheA, putative"/>
    <property type="match status" value="1"/>
</dbReference>
<evidence type="ECO:0000256" key="12">
    <source>
        <dbReference type="PROSITE-ProRule" id="PRU00110"/>
    </source>
</evidence>
<dbReference type="Pfam" id="PF01627">
    <property type="entry name" value="Hpt"/>
    <property type="match status" value="1"/>
</dbReference>
<keyword evidence="10" id="KW-0902">Two-component regulatory system</keyword>
<dbReference type="Pfam" id="PF02895">
    <property type="entry name" value="H-kinase_dim"/>
    <property type="match status" value="1"/>
</dbReference>
<comment type="function">
    <text evidence="11">Involved in the transmission of sensory signals from the chemoreceptors to the flagellar motors. CheA is autophosphorylated; it can transfer its phosphate group to either CheB or CheY.</text>
</comment>
<evidence type="ECO:0000256" key="6">
    <source>
        <dbReference type="ARBA" id="ARBA00022679"/>
    </source>
</evidence>
<evidence type="ECO:0000259" key="15">
    <source>
        <dbReference type="PROSITE" id="PS50851"/>
    </source>
</evidence>
<dbReference type="InterPro" id="IPR037006">
    <property type="entry name" value="CheA-like_homodim_sf"/>
</dbReference>
<evidence type="ECO:0000256" key="5">
    <source>
        <dbReference type="ARBA" id="ARBA00022553"/>
    </source>
</evidence>
<dbReference type="GO" id="GO:0000155">
    <property type="term" value="F:phosphorelay sensor kinase activity"/>
    <property type="evidence" value="ECO:0007669"/>
    <property type="project" value="InterPro"/>
</dbReference>
<dbReference type="Gene3D" id="1.10.287.560">
    <property type="entry name" value="Histidine kinase CheA-like, homodimeric domain"/>
    <property type="match status" value="1"/>
</dbReference>
<dbReference type="AlphaFoldDB" id="A0A7K3NRI5"/>
<dbReference type="InterPro" id="IPR036641">
    <property type="entry name" value="HPT_dom_sf"/>
</dbReference>
<dbReference type="PROSITE" id="PS50894">
    <property type="entry name" value="HPT"/>
    <property type="match status" value="1"/>
</dbReference>
<evidence type="ECO:0000259" key="16">
    <source>
        <dbReference type="PROSITE" id="PS50894"/>
    </source>
</evidence>
<keyword evidence="5 12" id="KW-0597">Phosphoprotein</keyword>
<keyword evidence="8" id="KW-0418">Kinase</keyword>
<dbReference type="PANTHER" id="PTHR43395">
    <property type="entry name" value="SENSOR HISTIDINE KINASE CHEA"/>
    <property type="match status" value="1"/>
</dbReference>
<dbReference type="PANTHER" id="PTHR43395:SF10">
    <property type="entry name" value="CHEMOTAXIS PROTEIN CHEA"/>
    <property type="match status" value="1"/>
</dbReference>
<evidence type="ECO:0000256" key="7">
    <source>
        <dbReference type="ARBA" id="ARBA00022741"/>
    </source>
</evidence>
<dbReference type="GO" id="GO:0005737">
    <property type="term" value="C:cytoplasm"/>
    <property type="evidence" value="ECO:0007669"/>
    <property type="project" value="InterPro"/>
</dbReference>
<evidence type="ECO:0000256" key="13">
    <source>
        <dbReference type="SAM" id="MobiDB-lite"/>
    </source>
</evidence>
<evidence type="ECO:0000256" key="1">
    <source>
        <dbReference type="ARBA" id="ARBA00000085"/>
    </source>
</evidence>
<dbReference type="SUPFAM" id="SSF50341">
    <property type="entry name" value="CheW-like"/>
    <property type="match status" value="1"/>
</dbReference>
<keyword evidence="6" id="KW-0808">Transferase</keyword>
<gene>
    <name evidence="17" type="ORF">G3N56_17000</name>
</gene>
<dbReference type="SMART" id="SM00260">
    <property type="entry name" value="CheW"/>
    <property type="match status" value="1"/>
</dbReference>
<feature type="domain" description="Histidine kinase" evidence="14">
    <location>
        <begin position="372"/>
        <end position="576"/>
    </location>
</feature>
<dbReference type="PRINTS" id="PR00344">
    <property type="entry name" value="BCTRLSENSOR"/>
</dbReference>